<dbReference type="GO" id="GO:0009432">
    <property type="term" value="P:SOS response"/>
    <property type="evidence" value="ECO:0007669"/>
    <property type="project" value="UniProtKB-UniRule"/>
</dbReference>
<comment type="subcellular location">
    <subcellularLocation>
        <location evidence="1 17">Cytoplasm</location>
    </subcellularLocation>
</comment>
<comment type="function">
    <text evidence="17">The UvrABC repair system catalyzes the recognition and processing of DNA lesions. UvrA is an ATPase and a DNA-binding protein. A damage recognition complex composed of 2 UvrA and 2 UvrB subunits scans DNA for abnormalities. When the presence of a lesion has been verified by UvrB, the UvrA molecules dissociate.</text>
</comment>
<dbReference type="Gene3D" id="3.30.1490.20">
    <property type="entry name" value="ATP-grasp fold, A domain"/>
    <property type="match status" value="1"/>
</dbReference>
<comment type="caution">
    <text evidence="17">Lacks conserved residue(s) required for the propagation of feature annotation.</text>
</comment>
<feature type="domain" description="ABC transporter" evidence="18">
    <location>
        <begin position="348"/>
        <end position="621"/>
    </location>
</feature>
<organism evidence="19 20">
    <name type="scientific">Sphingomonas tagetis</name>
    <dbReference type="NCBI Taxonomy" id="2949092"/>
    <lineage>
        <taxon>Bacteria</taxon>
        <taxon>Pseudomonadati</taxon>
        <taxon>Pseudomonadota</taxon>
        <taxon>Alphaproteobacteria</taxon>
        <taxon>Sphingomonadales</taxon>
        <taxon>Sphingomonadaceae</taxon>
        <taxon>Sphingomonas</taxon>
    </lineage>
</organism>
<accession>A0A9X2HKG4</accession>
<name>A0A9X2HKG4_9SPHN</name>
<keyword evidence="3 17" id="KW-0479">Metal-binding</keyword>
<feature type="zinc finger region" description="C4-type" evidence="17">
    <location>
        <begin position="772"/>
        <end position="798"/>
    </location>
</feature>
<feature type="binding site" evidence="17">
    <location>
        <begin position="32"/>
        <end position="39"/>
    </location>
    <ligand>
        <name>ATP</name>
        <dbReference type="ChEBI" id="CHEBI:30616"/>
    </ligand>
</feature>
<keyword evidence="6 17" id="KW-0227">DNA damage</keyword>
<keyword evidence="4 17" id="KW-0677">Repeat</keyword>
<evidence type="ECO:0000313" key="20">
    <source>
        <dbReference type="Proteomes" id="UP001139451"/>
    </source>
</evidence>
<proteinExistence type="inferred from homology"/>
<dbReference type="InterPro" id="IPR004602">
    <property type="entry name" value="UvrA"/>
</dbReference>
<dbReference type="Pfam" id="PF17760">
    <property type="entry name" value="UvrA_inter"/>
    <property type="match status" value="1"/>
</dbReference>
<evidence type="ECO:0000256" key="7">
    <source>
        <dbReference type="ARBA" id="ARBA00022769"/>
    </source>
</evidence>
<keyword evidence="11 17" id="KW-0267">Excision nuclease</keyword>
<dbReference type="InterPro" id="IPR041102">
    <property type="entry name" value="UvrA_inter"/>
</dbReference>
<evidence type="ECO:0000256" key="17">
    <source>
        <dbReference type="HAMAP-Rule" id="MF_00205"/>
    </source>
</evidence>
<protein>
    <recommendedName>
        <fullName evidence="15 17">UvrABC system protein A</fullName>
        <shortName evidence="17">UvrA protein</shortName>
    </recommendedName>
    <alternativeName>
        <fullName evidence="16 17">Excinuclease ABC subunit A</fullName>
    </alternativeName>
</protein>
<evidence type="ECO:0000256" key="14">
    <source>
        <dbReference type="ARBA" id="ARBA00038000"/>
    </source>
</evidence>
<keyword evidence="19" id="KW-0378">Hydrolase</keyword>
<dbReference type="InterPro" id="IPR013815">
    <property type="entry name" value="ATP_grasp_subdomain_1"/>
</dbReference>
<dbReference type="HAMAP" id="MF_00205">
    <property type="entry name" value="UvrA"/>
    <property type="match status" value="1"/>
</dbReference>
<keyword evidence="12 17" id="KW-0238">DNA-binding</keyword>
<dbReference type="GO" id="GO:0005737">
    <property type="term" value="C:cytoplasm"/>
    <property type="evidence" value="ECO:0007669"/>
    <property type="project" value="UniProtKB-SubCell"/>
</dbReference>
<evidence type="ECO:0000256" key="1">
    <source>
        <dbReference type="ARBA" id="ARBA00004496"/>
    </source>
</evidence>
<dbReference type="GO" id="GO:0016887">
    <property type="term" value="F:ATP hydrolysis activity"/>
    <property type="evidence" value="ECO:0007669"/>
    <property type="project" value="InterPro"/>
</dbReference>
<dbReference type="NCBIfam" id="TIGR00630">
    <property type="entry name" value="uvra"/>
    <property type="match status" value="1"/>
</dbReference>
<gene>
    <name evidence="17 19" type="primary">uvrA</name>
    <name evidence="19" type="ORF">M9978_00275</name>
</gene>
<dbReference type="Gene3D" id="1.10.8.280">
    <property type="entry name" value="ABC transporter ATPase domain-like"/>
    <property type="match status" value="1"/>
</dbReference>
<evidence type="ECO:0000256" key="6">
    <source>
        <dbReference type="ARBA" id="ARBA00022763"/>
    </source>
</evidence>
<keyword evidence="5 17" id="KW-0547">Nucleotide-binding</keyword>
<dbReference type="Gene3D" id="3.40.50.300">
    <property type="entry name" value="P-loop containing nucleotide triphosphate hydrolases"/>
    <property type="match status" value="2"/>
</dbReference>
<dbReference type="EMBL" id="JAMLDX010000001">
    <property type="protein sequence ID" value="MCP3728853.1"/>
    <property type="molecule type" value="Genomic_DNA"/>
</dbReference>
<dbReference type="InterPro" id="IPR017871">
    <property type="entry name" value="ABC_transporter-like_CS"/>
</dbReference>
<dbReference type="PANTHER" id="PTHR43152:SF3">
    <property type="entry name" value="UVRABC SYSTEM PROTEIN A"/>
    <property type="match status" value="1"/>
</dbReference>
<feature type="binding site" evidence="17">
    <location>
        <begin position="673"/>
        <end position="680"/>
    </location>
    <ligand>
        <name>ATP</name>
        <dbReference type="ChEBI" id="CHEBI:30616"/>
    </ligand>
</feature>
<keyword evidence="10 17" id="KW-0067">ATP-binding</keyword>
<evidence type="ECO:0000256" key="5">
    <source>
        <dbReference type="ARBA" id="ARBA00022741"/>
    </source>
</evidence>
<dbReference type="GO" id="GO:0009380">
    <property type="term" value="C:excinuclease repair complex"/>
    <property type="evidence" value="ECO:0007669"/>
    <property type="project" value="InterPro"/>
</dbReference>
<dbReference type="PANTHER" id="PTHR43152">
    <property type="entry name" value="UVRABC SYSTEM PROTEIN A"/>
    <property type="match status" value="1"/>
</dbReference>
<reference evidence="19" key="1">
    <citation type="submission" date="2022-05" db="EMBL/GenBank/DDBJ databases">
        <title>Sphingomonas sp. strain MG17 Genome sequencing and assembly.</title>
        <authorList>
            <person name="Kim I."/>
        </authorList>
    </citation>
    <scope>NUCLEOTIDE SEQUENCE</scope>
    <source>
        <strain evidence="19">MG17</strain>
    </source>
</reference>
<dbReference type="GO" id="GO:0005524">
    <property type="term" value="F:ATP binding"/>
    <property type="evidence" value="ECO:0007669"/>
    <property type="project" value="UniProtKB-UniRule"/>
</dbReference>
<keyword evidence="8 17" id="KW-0863">Zinc-finger</keyword>
<keyword evidence="13 17" id="KW-0234">DNA repair</keyword>
<keyword evidence="17" id="KW-0742">SOS response</keyword>
<dbReference type="FunFam" id="1.20.1580.10:FF:000002">
    <property type="entry name" value="UvrABC system protein A"/>
    <property type="match status" value="1"/>
</dbReference>
<dbReference type="InterPro" id="IPR041552">
    <property type="entry name" value="UvrA_DNA-bd"/>
</dbReference>
<sequence>MLTHISVRGAREHNLKGVDIDIPRDTLTVITGLSGSGKSSLAFDTIYAEGQRRYVESLSAYARQFLEMMQKPDVDHIEGLSPAISIEQKTTSRNPRSTVATVTEIYDYMRLLWARVGIPYSPATGLPIAAQTVSQMVDRVLALPEGTRLLLLAPVVRGRKGEYRKELLEWQKAGFQRVRIDGETYLIEEAPALDKKYKHDIEVVVDRLVVRDDIATRLAESFETALKLAEGLAYVDLVDTTVEALSSNRVAEAPQTFKAETGGQMKGAGIPDNRIVFSEKFACPVSGFTIAEIEPRLFSFNAPQGACPACDGLGEKQIFDEDLVVPNHDLSIKKGAVVPWAKSNPPSPYYMQVLGSLAREFGFSLDTPWKDLPGEVQLIILHGTGGKPVTLTFVDGRKSYDVKKPFEGVIGNLNRRMLQTESAWMREELSKYQAAHACETCDGARLKPEALAVKVAGRDISSVTRLSVTDALPFFTNLPADLTPQSREIARAILKEIDERLGFLNNVGLDYLNLNRTSGTLSGGESQRIRLASQIGSGLSGVLYVLDEPSIGLHQRDNDMLLATLRRLRDLGNTVLVVEHDEDAIRTADYVIDMGPGAGVHGGEIVAHGSFDQVLACEDSITADYLSGRREVPLPAKRRKGTGKKLTVHNATANNLTGVTASIPLGTFTCITGVSGSGKSSFTIDTLYAAAARALNGARILSGKHDRITGLEHLDKVIDIDQSPIGRTPRSNPATYTGAFTNIRDWFAGLPEAQARGYKPGRFSFNVKGGRCEACTGDGLLKIEMHFLPDVYVTCDVCHGQRYNRETLEVKFKGMSIADILDMTVEDAVEFFKAVPPIRDKMAMLAEVGLGYVKVGQQATTLSGGEAQRVKLAKELARRATGNTLYILDEPTTGLHFEDVRKLLEVLHALVEQGNTVVVIEHNLDVIKTADWILDLGPEGGVKGGEVVAEGTPEAVAKSPRSYTGKYLAPLLERGRVGESVAAE</sequence>
<evidence type="ECO:0000256" key="16">
    <source>
        <dbReference type="ARBA" id="ARBA00042156"/>
    </source>
</evidence>
<feature type="domain" description="ABC transporter" evidence="18">
    <location>
        <begin position="637"/>
        <end position="969"/>
    </location>
</feature>
<evidence type="ECO:0000256" key="8">
    <source>
        <dbReference type="ARBA" id="ARBA00022771"/>
    </source>
</evidence>
<dbReference type="GO" id="GO:0006289">
    <property type="term" value="P:nucleotide-excision repair"/>
    <property type="evidence" value="ECO:0007669"/>
    <property type="project" value="UniProtKB-UniRule"/>
</dbReference>
<dbReference type="CDD" id="cd03270">
    <property type="entry name" value="ABC_UvrA_I"/>
    <property type="match status" value="1"/>
</dbReference>
<evidence type="ECO:0000259" key="18">
    <source>
        <dbReference type="PROSITE" id="PS50893"/>
    </source>
</evidence>
<dbReference type="PROSITE" id="PS50893">
    <property type="entry name" value="ABC_TRANSPORTER_2"/>
    <property type="match status" value="2"/>
</dbReference>
<evidence type="ECO:0000256" key="12">
    <source>
        <dbReference type="ARBA" id="ARBA00023125"/>
    </source>
</evidence>
<dbReference type="Pfam" id="PF17755">
    <property type="entry name" value="UvrA_DNA-bind"/>
    <property type="match status" value="1"/>
</dbReference>
<dbReference type="SUPFAM" id="SSF52540">
    <property type="entry name" value="P-loop containing nucleoside triphosphate hydrolases"/>
    <property type="match status" value="2"/>
</dbReference>
<dbReference type="RefSeq" id="WP_254290789.1">
    <property type="nucleotide sequence ID" value="NZ_JAMLDX010000001.1"/>
</dbReference>
<evidence type="ECO:0000313" key="19">
    <source>
        <dbReference type="EMBL" id="MCP3728853.1"/>
    </source>
</evidence>
<comment type="similarity">
    <text evidence="14 17">Belongs to the ABC transporter superfamily. UvrA family.</text>
</comment>
<dbReference type="InterPro" id="IPR003439">
    <property type="entry name" value="ABC_transporter-like_ATP-bd"/>
</dbReference>
<evidence type="ECO:0000256" key="4">
    <source>
        <dbReference type="ARBA" id="ARBA00022737"/>
    </source>
</evidence>
<dbReference type="Pfam" id="PF00005">
    <property type="entry name" value="ABC_tran"/>
    <property type="match status" value="1"/>
</dbReference>
<keyword evidence="2 17" id="KW-0963">Cytoplasm</keyword>
<evidence type="ECO:0000256" key="9">
    <source>
        <dbReference type="ARBA" id="ARBA00022833"/>
    </source>
</evidence>
<evidence type="ECO:0000256" key="13">
    <source>
        <dbReference type="ARBA" id="ARBA00023204"/>
    </source>
</evidence>
<dbReference type="Gene3D" id="1.20.1580.10">
    <property type="entry name" value="ABC transporter ATPase like domain"/>
    <property type="match status" value="2"/>
</dbReference>
<dbReference type="Proteomes" id="UP001139451">
    <property type="component" value="Unassembled WGS sequence"/>
</dbReference>
<evidence type="ECO:0000256" key="15">
    <source>
        <dbReference type="ARBA" id="ARBA00039316"/>
    </source>
</evidence>
<dbReference type="CDD" id="cd03271">
    <property type="entry name" value="ABC_UvrA_II"/>
    <property type="match status" value="1"/>
</dbReference>
<dbReference type="NCBIfam" id="NF001503">
    <property type="entry name" value="PRK00349.1"/>
    <property type="match status" value="1"/>
</dbReference>
<dbReference type="PROSITE" id="PS00211">
    <property type="entry name" value="ABC_TRANSPORTER_1"/>
    <property type="match status" value="2"/>
</dbReference>
<dbReference type="GO" id="GO:0003677">
    <property type="term" value="F:DNA binding"/>
    <property type="evidence" value="ECO:0007669"/>
    <property type="project" value="UniProtKB-UniRule"/>
</dbReference>
<evidence type="ECO:0000256" key="2">
    <source>
        <dbReference type="ARBA" id="ARBA00022490"/>
    </source>
</evidence>
<dbReference type="AlphaFoldDB" id="A0A9X2HKG4"/>
<comment type="caution">
    <text evidence="19">The sequence shown here is derived from an EMBL/GenBank/DDBJ whole genome shotgun (WGS) entry which is preliminary data.</text>
</comment>
<keyword evidence="20" id="KW-1185">Reference proteome</keyword>
<evidence type="ECO:0000256" key="3">
    <source>
        <dbReference type="ARBA" id="ARBA00022723"/>
    </source>
</evidence>
<dbReference type="InterPro" id="IPR027417">
    <property type="entry name" value="P-loop_NTPase"/>
</dbReference>
<dbReference type="GO" id="GO:0008270">
    <property type="term" value="F:zinc ion binding"/>
    <property type="evidence" value="ECO:0007669"/>
    <property type="project" value="UniProtKB-UniRule"/>
</dbReference>
<comment type="subunit">
    <text evidence="17">Forms a heterotetramer with UvrB during the search for lesions.</text>
</comment>
<keyword evidence="9 17" id="KW-0862">Zinc</keyword>
<dbReference type="GO" id="GO:0009381">
    <property type="term" value="F:excinuclease ABC activity"/>
    <property type="evidence" value="ECO:0007669"/>
    <property type="project" value="UniProtKB-UniRule"/>
</dbReference>
<keyword evidence="7 17" id="KW-0228">DNA excision</keyword>
<evidence type="ECO:0000256" key="11">
    <source>
        <dbReference type="ARBA" id="ARBA00022881"/>
    </source>
</evidence>
<evidence type="ECO:0000256" key="10">
    <source>
        <dbReference type="ARBA" id="ARBA00022840"/>
    </source>
</evidence>